<feature type="region of interest" description="Disordered" evidence="1">
    <location>
        <begin position="172"/>
        <end position="194"/>
    </location>
</feature>
<gene>
    <name evidence="2" type="ORF">RND71_001908</name>
</gene>
<feature type="compositionally biased region" description="Basic and acidic residues" evidence="1">
    <location>
        <begin position="185"/>
        <end position="194"/>
    </location>
</feature>
<dbReference type="AlphaFoldDB" id="A0AAE1T393"/>
<sequence>MDLGQLLWQMCDPRGSPVTPSTTRRRRLMMSIYPSGIFHRTLALSLLGIVIKHPLCVVLQLKLDTVDMAFEAMSMIFKGMKKIDVIDYQCQFTGLAQVNPISNIVGANIILRTENHLRRTRRNRYRINISDADHIDTNNIIENEEQVEEKDIPNTEEKLNNIHEVENDVVPNRKNRLRRKRDRKGTKDVNERESQSIANKIVRLKVCIEWTVNLHGKFMKAAQQLGEGRTTVLIIGSTYYRPGLEFNGGDHHAQNDYDYDLNVNAINVATYSGSAMISGIDVGNEILNELGITNANLQNYISEPNISYPNNTLAISHASDNVGSDNEMENINVYLDFNNMDYLFQNLGPPNTNLPNEHGNEFD</sequence>
<accession>A0AAE1T393</accession>
<keyword evidence="3" id="KW-1185">Reference proteome</keyword>
<feature type="compositionally biased region" description="Basic residues" evidence="1">
    <location>
        <begin position="173"/>
        <end position="184"/>
    </location>
</feature>
<organism evidence="2 3">
    <name type="scientific">Anisodus tanguticus</name>
    <dbReference type="NCBI Taxonomy" id="243964"/>
    <lineage>
        <taxon>Eukaryota</taxon>
        <taxon>Viridiplantae</taxon>
        <taxon>Streptophyta</taxon>
        <taxon>Embryophyta</taxon>
        <taxon>Tracheophyta</taxon>
        <taxon>Spermatophyta</taxon>
        <taxon>Magnoliopsida</taxon>
        <taxon>eudicotyledons</taxon>
        <taxon>Gunneridae</taxon>
        <taxon>Pentapetalae</taxon>
        <taxon>asterids</taxon>
        <taxon>lamiids</taxon>
        <taxon>Solanales</taxon>
        <taxon>Solanaceae</taxon>
        <taxon>Solanoideae</taxon>
        <taxon>Hyoscyameae</taxon>
        <taxon>Anisodus</taxon>
    </lineage>
</organism>
<evidence type="ECO:0000256" key="1">
    <source>
        <dbReference type="SAM" id="MobiDB-lite"/>
    </source>
</evidence>
<comment type="caution">
    <text evidence="2">The sequence shown here is derived from an EMBL/GenBank/DDBJ whole genome shotgun (WGS) entry which is preliminary data.</text>
</comment>
<dbReference type="Proteomes" id="UP001291623">
    <property type="component" value="Unassembled WGS sequence"/>
</dbReference>
<proteinExistence type="predicted"/>
<protein>
    <submittedName>
        <fullName evidence="2">Uncharacterized protein</fullName>
    </submittedName>
</protein>
<reference evidence="2" key="1">
    <citation type="submission" date="2023-12" db="EMBL/GenBank/DDBJ databases">
        <title>Genome assembly of Anisodus tanguticus.</title>
        <authorList>
            <person name="Wang Y.-J."/>
        </authorList>
    </citation>
    <scope>NUCLEOTIDE SEQUENCE</scope>
    <source>
        <strain evidence="2">KB-2021</strain>
        <tissue evidence="2">Leaf</tissue>
    </source>
</reference>
<evidence type="ECO:0000313" key="3">
    <source>
        <dbReference type="Proteomes" id="UP001291623"/>
    </source>
</evidence>
<evidence type="ECO:0000313" key="2">
    <source>
        <dbReference type="EMBL" id="KAK4380046.1"/>
    </source>
</evidence>
<dbReference type="EMBL" id="JAVYJV010000001">
    <property type="protein sequence ID" value="KAK4380046.1"/>
    <property type="molecule type" value="Genomic_DNA"/>
</dbReference>
<name>A0AAE1T393_9SOLA</name>